<dbReference type="AlphaFoldDB" id="A0A2G5VA12"/>
<evidence type="ECO:0000313" key="2">
    <source>
        <dbReference type="Proteomes" id="UP000230233"/>
    </source>
</evidence>
<evidence type="ECO:0000313" key="1">
    <source>
        <dbReference type="EMBL" id="PIC48557.1"/>
    </source>
</evidence>
<organism evidence="1 2">
    <name type="scientific">Caenorhabditis nigoni</name>
    <dbReference type="NCBI Taxonomy" id="1611254"/>
    <lineage>
        <taxon>Eukaryota</taxon>
        <taxon>Metazoa</taxon>
        <taxon>Ecdysozoa</taxon>
        <taxon>Nematoda</taxon>
        <taxon>Chromadorea</taxon>
        <taxon>Rhabditida</taxon>
        <taxon>Rhabditina</taxon>
        <taxon>Rhabditomorpha</taxon>
        <taxon>Rhabditoidea</taxon>
        <taxon>Rhabditidae</taxon>
        <taxon>Peloderinae</taxon>
        <taxon>Caenorhabditis</taxon>
    </lineage>
</organism>
<dbReference type="SUPFAM" id="SSF55797">
    <property type="entry name" value="PR-1-like"/>
    <property type="match status" value="1"/>
</dbReference>
<accession>A0A2G5VA12</accession>
<dbReference type="InterPro" id="IPR035940">
    <property type="entry name" value="CAP_sf"/>
</dbReference>
<dbReference type="Proteomes" id="UP000230233">
    <property type="component" value="Chromosome II"/>
</dbReference>
<comment type="caution">
    <text evidence="1">The sequence shown here is derived from an EMBL/GenBank/DDBJ whole genome shotgun (WGS) entry which is preliminary data.</text>
</comment>
<protein>
    <submittedName>
        <fullName evidence="1">Uncharacterized protein</fullName>
    </submittedName>
</protein>
<dbReference type="EMBL" id="PDUG01000002">
    <property type="protein sequence ID" value="PIC48557.1"/>
    <property type="molecule type" value="Genomic_DNA"/>
</dbReference>
<reference evidence="2" key="1">
    <citation type="submission" date="2017-10" db="EMBL/GenBank/DDBJ databases">
        <title>Rapid genome shrinkage in a self-fertile nematode reveals novel sperm competition proteins.</title>
        <authorList>
            <person name="Yin D."/>
            <person name="Schwarz E.M."/>
            <person name="Thomas C.G."/>
            <person name="Felde R.L."/>
            <person name="Korf I.F."/>
            <person name="Cutter A.D."/>
            <person name="Schartner C.M."/>
            <person name="Ralston E.J."/>
            <person name="Meyer B.J."/>
            <person name="Haag E.S."/>
        </authorList>
    </citation>
    <scope>NUCLEOTIDE SEQUENCE [LARGE SCALE GENOMIC DNA]</scope>
    <source>
        <strain evidence="2">JU1422</strain>
    </source>
</reference>
<gene>
    <name evidence="1" type="primary">Cnig_chr_II.g7483</name>
    <name evidence="1" type="ORF">B9Z55_007483</name>
</gene>
<keyword evidence="2" id="KW-1185">Reference proteome</keyword>
<proteinExistence type="predicted"/>
<dbReference type="OrthoDB" id="10540825at2759"/>
<name>A0A2G5VA12_9PELO</name>
<sequence>MMTLYEPKRHITSLILPQEVRKPAPILPASYDHFAISVAGISATFSELTEYQEECENTINSNRIITGMKEKVANMNELKYDEELESAAKKEKHRCPYYEVQEVKENEMYSTLSASKMWYHPTATKVACIQYFCANVNSTEKLYIVDKGPGDVVRGELGSKCPSERTEGESGLCEVPSGSGMSKSILIVVLVTVSNFI</sequence>